<feature type="domain" description="Ig-like" evidence="15">
    <location>
        <begin position="144"/>
        <end position="227"/>
    </location>
</feature>
<dbReference type="Gene3D" id="2.60.40.10">
    <property type="entry name" value="Immunoglobulins"/>
    <property type="match status" value="3"/>
</dbReference>
<keyword evidence="9" id="KW-0325">Glycoprotein</keyword>
<dbReference type="InterPro" id="IPR007110">
    <property type="entry name" value="Ig-like_dom"/>
</dbReference>
<feature type="region of interest" description="Disordered" evidence="12">
    <location>
        <begin position="510"/>
        <end position="537"/>
    </location>
</feature>
<keyword evidence="4" id="KW-0430">Lectin</keyword>
<reference evidence="16" key="1">
    <citation type="submission" date="2025-08" db="UniProtKB">
        <authorList>
            <consortium name="Ensembl"/>
        </authorList>
    </citation>
    <scope>IDENTIFICATION</scope>
</reference>
<dbReference type="GeneTree" id="ENSGT01150000286907"/>
<evidence type="ECO:0000256" key="14">
    <source>
        <dbReference type="SAM" id="SignalP"/>
    </source>
</evidence>
<sequence length="573" mass="62628">MLWPLLLPLPWAGSLAQNSEYQLKAPSSVEVEEGLCVLVSCSVHFPSFPSPMDSVFGYWFQNGANINSDSPVATNNPNRQVKEATLGRFQLTGDPQNSNCSLLIKDARQGDTGAYFFRVERGSMKYSYSKKPLAVKVLALTKTPDIQVPGNLSAGYRSNLTCSVPWACEQGKPPLFSWMSADLTHMASRNTYFSELTFTPRPQDHGTNLTCRVTFPGAGVTVEKTVQLDVLYAPEKLTIKVYRGQHTEPEVLHSNSSLQVQEGESLLLDCVADSNPQAKVSWEKPELKSNQSSTHQVLQLPQVTLEDQGKYICRALYMLSAVEISISLIMRNPLELLGPSCSWEAEGLLCTCSSRAWPVPSLRWRLGEGLLEGNSSNASFKVTSISMGPLANSTLKLHGGLNSSLRLSCEASNDHEAQRAIILLLLHQDVVKAGKPGTETGMVQGAILGAGITALLAVCPFLIVVIVRTYRTKSAEKAASREETCPAKSIVSRMLPPSVYVRRCSRGDLNASRLPSPENHSSLDTATATATDTPGQEPELHYASLSFQGLKPRQPLDPEHAQCEYSEIKIHKL</sequence>
<dbReference type="Ensembl" id="ENSJJAT00000012516.1">
    <property type="protein sequence ID" value="ENSJJAP00000006127.1"/>
    <property type="gene ID" value="ENSJJAG00000010860.1"/>
</dbReference>
<evidence type="ECO:0000256" key="5">
    <source>
        <dbReference type="ARBA" id="ARBA00022889"/>
    </source>
</evidence>
<feature type="transmembrane region" description="Helical" evidence="13">
    <location>
        <begin position="445"/>
        <end position="467"/>
    </location>
</feature>
<reference evidence="16" key="2">
    <citation type="submission" date="2025-09" db="UniProtKB">
        <authorList>
            <consortium name="Ensembl"/>
        </authorList>
    </citation>
    <scope>IDENTIFICATION</scope>
</reference>
<organism evidence="16 17">
    <name type="scientific">Jaculus jaculus</name>
    <name type="common">Lesser Egyptian jerboa</name>
    <dbReference type="NCBI Taxonomy" id="51337"/>
    <lineage>
        <taxon>Eukaryota</taxon>
        <taxon>Metazoa</taxon>
        <taxon>Chordata</taxon>
        <taxon>Craniata</taxon>
        <taxon>Vertebrata</taxon>
        <taxon>Euteleostomi</taxon>
        <taxon>Mammalia</taxon>
        <taxon>Eutheria</taxon>
        <taxon>Euarchontoglires</taxon>
        <taxon>Glires</taxon>
        <taxon>Rodentia</taxon>
        <taxon>Myomorpha</taxon>
        <taxon>Dipodoidea</taxon>
        <taxon>Dipodidae</taxon>
        <taxon>Dipodinae</taxon>
        <taxon>Jaculus</taxon>
    </lineage>
</organism>
<evidence type="ECO:0000256" key="7">
    <source>
        <dbReference type="ARBA" id="ARBA00023136"/>
    </source>
</evidence>
<dbReference type="GO" id="GO:0030246">
    <property type="term" value="F:carbohydrate binding"/>
    <property type="evidence" value="ECO:0007669"/>
    <property type="project" value="UniProtKB-KW"/>
</dbReference>
<dbReference type="PROSITE" id="PS50835">
    <property type="entry name" value="IG_LIKE"/>
    <property type="match status" value="3"/>
</dbReference>
<keyword evidence="10" id="KW-0393">Immunoglobulin domain</keyword>
<keyword evidence="7 13" id="KW-0472">Membrane</keyword>
<dbReference type="Pfam" id="PF07686">
    <property type="entry name" value="V-set"/>
    <property type="match status" value="1"/>
</dbReference>
<dbReference type="Proteomes" id="UP000694385">
    <property type="component" value="Unassembled WGS sequence"/>
</dbReference>
<dbReference type="InterPro" id="IPR003599">
    <property type="entry name" value="Ig_sub"/>
</dbReference>
<evidence type="ECO:0000256" key="6">
    <source>
        <dbReference type="ARBA" id="ARBA00022989"/>
    </source>
</evidence>
<evidence type="ECO:0000259" key="15">
    <source>
        <dbReference type="PROSITE" id="PS50835"/>
    </source>
</evidence>
<feature type="compositionally biased region" description="Low complexity" evidence="12">
    <location>
        <begin position="524"/>
        <end position="533"/>
    </location>
</feature>
<keyword evidence="6 13" id="KW-1133">Transmembrane helix</keyword>
<dbReference type="PANTHER" id="PTHR12035">
    <property type="entry name" value="SIALIC ACID BINDING IMMUNOGLOBULIN-LIKE LECTIN"/>
    <property type="match status" value="1"/>
</dbReference>
<keyword evidence="17" id="KW-1185">Reference proteome</keyword>
<keyword evidence="2 13" id="KW-0812">Transmembrane</keyword>
<dbReference type="InterPro" id="IPR036179">
    <property type="entry name" value="Ig-like_dom_sf"/>
</dbReference>
<dbReference type="SMART" id="SM00408">
    <property type="entry name" value="IGc2"/>
    <property type="match status" value="1"/>
</dbReference>
<evidence type="ECO:0000256" key="11">
    <source>
        <dbReference type="ARBA" id="ARBA00038361"/>
    </source>
</evidence>
<keyword evidence="3 14" id="KW-0732">Signal</keyword>
<dbReference type="GO" id="GO:0005886">
    <property type="term" value="C:plasma membrane"/>
    <property type="evidence" value="ECO:0007669"/>
    <property type="project" value="TreeGrafter"/>
</dbReference>
<dbReference type="AlphaFoldDB" id="A0A8C5K7U0"/>
<dbReference type="Pfam" id="PF13927">
    <property type="entry name" value="Ig_3"/>
    <property type="match status" value="1"/>
</dbReference>
<protein>
    <recommendedName>
        <fullName evidence="15">Ig-like domain-containing protein</fullName>
    </recommendedName>
</protein>
<dbReference type="SMART" id="SM00409">
    <property type="entry name" value="IG"/>
    <property type="match status" value="3"/>
</dbReference>
<dbReference type="GO" id="GO:0007155">
    <property type="term" value="P:cell adhesion"/>
    <property type="evidence" value="ECO:0007669"/>
    <property type="project" value="UniProtKB-KW"/>
</dbReference>
<evidence type="ECO:0000256" key="4">
    <source>
        <dbReference type="ARBA" id="ARBA00022734"/>
    </source>
</evidence>
<evidence type="ECO:0000313" key="17">
    <source>
        <dbReference type="Proteomes" id="UP000694385"/>
    </source>
</evidence>
<dbReference type="InterPro" id="IPR003598">
    <property type="entry name" value="Ig_sub2"/>
</dbReference>
<feature type="chain" id="PRO_5034275003" description="Ig-like domain-containing protein" evidence="14">
    <location>
        <begin position="17"/>
        <end position="573"/>
    </location>
</feature>
<comment type="subcellular location">
    <subcellularLocation>
        <location evidence="1">Membrane</location>
        <topology evidence="1">Single-pass type I membrane protein</topology>
    </subcellularLocation>
</comment>
<feature type="domain" description="Ig-like" evidence="15">
    <location>
        <begin position="249"/>
        <end position="325"/>
    </location>
</feature>
<evidence type="ECO:0000256" key="12">
    <source>
        <dbReference type="SAM" id="MobiDB-lite"/>
    </source>
</evidence>
<comment type="similarity">
    <text evidence="11">Belongs to the immunoglobulin superfamily. SIGLEC (sialic acid binding Ig-like lectin) family.</text>
</comment>
<keyword evidence="5" id="KW-0130">Cell adhesion</keyword>
<accession>A0A8C5K7U0</accession>
<feature type="domain" description="Ig-like" evidence="15">
    <location>
        <begin position="4"/>
        <end position="134"/>
    </location>
</feature>
<evidence type="ECO:0000256" key="2">
    <source>
        <dbReference type="ARBA" id="ARBA00022692"/>
    </source>
</evidence>
<evidence type="ECO:0000256" key="10">
    <source>
        <dbReference type="ARBA" id="ARBA00023319"/>
    </source>
</evidence>
<dbReference type="GO" id="GO:0033691">
    <property type="term" value="F:sialic acid binding"/>
    <property type="evidence" value="ECO:0007669"/>
    <property type="project" value="TreeGrafter"/>
</dbReference>
<evidence type="ECO:0000313" key="16">
    <source>
        <dbReference type="Ensembl" id="ENSJJAP00000006127.1"/>
    </source>
</evidence>
<dbReference type="InterPro" id="IPR051036">
    <property type="entry name" value="SIGLEC"/>
</dbReference>
<proteinExistence type="inferred from homology"/>
<evidence type="ECO:0000256" key="9">
    <source>
        <dbReference type="ARBA" id="ARBA00023180"/>
    </source>
</evidence>
<keyword evidence="8" id="KW-1015">Disulfide bond</keyword>
<evidence type="ECO:0000256" key="1">
    <source>
        <dbReference type="ARBA" id="ARBA00004479"/>
    </source>
</evidence>
<evidence type="ECO:0000256" key="8">
    <source>
        <dbReference type="ARBA" id="ARBA00023157"/>
    </source>
</evidence>
<evidence type="ECO:0000256" key="13">
    <source>
        <dbReference type="SAM" id="Phobius"/>
    </source>
</evidence>
<dbReference type="InterPro" id="IPR013783">
    <property type="entry name" value="Ig-like_fold"/>
</dbReference>
<dbReference type="PANTHER" id="PTHR12035:SF132">
    <property type="entry name" value="MYELOID CELL SURFACE ANTIGEN CD33"/>
    <property type="match status" value="1"/>
</dbReference>
<gene>
    <name evidence="16" type="primary">LOC101614857</name>
</gene>
<feature type="signal peptide" evidence="14">
    <location>
        <begin position="1"/>
        <end position="16"/>
    </location>
</feature>
<name>A0A8C5K7U0_JACJA</name>
<dbReference type="SUPFAM" id="SSF48726">
    <property type="entry name" value="Immunoglobulin"/>
    <property type="match status" value="3"/>
</dbReference>
<dbReference type="FunFam" id="2.60.40.10:FF:000829">
    <property type="entry name" value="Sialic acid-binding Ig-like lectin 8"/>
    <property type="match status" value="1"/>
</dbReference>
<evidence type="ECO:0000256" key="3">
    <source>
        <dbReference type="ARBA" id="ARBA00022729"/>
    </source>
</evidence>
<dbReference type="InterPro" id="IPR013106">
    <property type="entry name" value="Ig_V-set"/>
</dbReference>
<dbReference type="GO" id="GO:0050728">
    <property type="term" value="P:negative regulation of inflammatory response"/>
    <property type="evidence" value="ECO:0007669"/>
    <property type="project" value="UniProtKB-ARBA"/>
</dbReference>